<keyword evidence="6" id="KW-0418">Kinase</keyword>
<comment type="similarity">
    <text evidence="2">Belongs to the Clp1 family. NOL9/GRC3 subfamily.</text>
</comment>
<dbReference type="OrthoDB" id="2405412at2759"/>
<keyword evidence="8" id="KW-0539">Nucleus</keyword>
<organism evidence="14">
    <name type="scientific">Schistocephalus solidus</name>
    <name type="common">Tapeworm</name>
    <dbReference type="NCBI Taxonomy" id="70667"/>
    <lineage>
        <taxon>Eukaryota</taxon>
        <taxon>Metazoa</taxon>
        <taxon>Spiralia</taxon>
        <taxon>Lophotrochozoa</taxon>
        <taxon>Platyhelminthes</taxon>
        <taxon>Cestoda</taxon>
        <taxon>Eucestoda</taxon>
        <taxon>Diphyllobothriidea</taxon>
        <taxon>Diphyllobothriidae</taxon>
        <taxon>Schistocephalus</taxon>
    </lineage>
</organism>
<keyword evidence="7" id="KW-0067">ATP-binding</keyword>
<dbReference type="Proteomes" id="UP000275846">
    <property type="component" value="Unassembled WGS sequence"/>
</dbReference>
<evidence type="ECO:0000256" key="4">
    <source>
        <dbReference type="ARBA" id="ARBA00022679"/>
    </source>
</evidence>
<feature type="region of interest" description="Disordered" evidence="9">
    <location>
        <begin position="484"/>
        <end position="526"/>
    </location>
</feature>
<comment type="subcellular location">
    <subcellularLocation>
        <location evidence="1">Nucleus</location>
        <location evidence="1">Nucleolus</location>
    </subcellularLocation>
</comment>
<dbReference type="SUPFAM" id="SSF52540">
    <property type="entry name" value="P-loop containing nucleoside triphosphate hydrolases"/>
    <property type="match status" value="1"/>
</dbReference>
<evidence type="ECO:0000256" key="9">
    <source>
        <dbReference type="SAM" id="MobiDB-lite"/>
    </source>
</evidence>
<dbReference type="GO" id="GO:0000448">
    <property type="term" value="P:cleavage in ITS2 between 5.8S rRNA and LSU-rRNA of tricistronic rRNA transcript (SSU-rRNA, 5.8S rRNA, LSU-rRNA)"/>
    <property type="evidence" value="ECO:0007669"/>
    <property type="project" value="TreeGrafter"/>
</dbReference>
<dbReference type="AlphaFoldDB" id="A0A183T3U3"/>
<feature type="domain" description="NOL9 C-terminal" evidence="11">
    <location>
        <begin position="572"/>
        <end position="660"/>
    </location>
</feature>
<name>A0A183T3U3_SCHSO</name>
<evidence type="ECO:0000259" key="10">
    <source>
        <dbReference type="Pfam" id="PF16575"/>
    </source>
</evidence>
<feature type="compositionally biased region" description="Basic and acidic residues" evidence="9">
    <location>
        <begin position="515"/>
        <end position="524"/>
    </location>
</feature>
<reference evidence="12 13" key="2">
    <citation type="submission" date="2018-11" db="EMBL/GenBank/DDBJ databases">
        <authorList>
            <consortium name="Pathogen Informatics"/>
        </authorList>
    </citation>
    <scope>NUCLEOTIDE SEQUENCE [LARGE SCALE GENOMIC DNA]</scope>
    <source>
        <strain evidence="12 13">NST_G2</strain>
    </source>
</reference>
<keyword evidence="13" id="KW-1185">Reference proteome</keyword>
<dbReference type="InterPro" id="IPR032319">
    <property type="entry name" value="CLP1_P"/>
</dbReference>
<dbReference type="Gene3D" id="3.40.50.300">
    <property type="entry name" value="P-loop containing nucleotide triphosphate hydrolases"/>
    <property type="match status" value="1"/>
</dbReference>
<dbReference type="PANTHER" id="PTHR12755">
    <property type="entry name" value="CLEAVAGE/POLYADENYLATION FACTOR IA SUBUNIT CLP1P"/>
    <property type="match status" value="1"/>
</dbReference>
<feature type="domain" description="Clp1 P-loop" evidence="10">
    <location>
        <begin position="222"/>
        <end position="391"/>
    </location>
</feature>
<dbReference type="GO" id="GO:0005730">
    <property type="term" value="C:nucleolus"/>
    <property type="evidence" value="ECO:0007669"/>
    <property type="project" value="UniProtKB-SubCell"/>
</dbReference>
<keyword evidence="5" id="KW-0547">Nucleotide-binding</keyword>
<evidence type="ECO:0000256" key="3">
    <source>
        <dbReference type="ARBA" id="ARBA00022552"/>
    </source>
</evidence>
<evidence type="ECO:0000256" key="2">
    <source>
        <dbReference type="ARBA" id="ARBA00011003"/>
    </source>
</evidence>
<dbReference type="WBParaSite" id="SSLN_0001156801-mRNA-1">
    <property type="protein sequence ID" value="SSLN_0001156801-mRNA-1"/>
    <property type="gene ID" value="SSLN_0001156801"/>
</dbReference>
<evidence type="ECO:0000256" key="5">
    <source>
        <dbReference type="ARBA" id="ARBA00022741"/>
    </source>
</evidence>
<dbReference type="GO" id="GO:0005524">
    <property type="term" value="F:ATP binding"/>
    <property type="evidence" value="ECO:0007669"/>
    <property type="project" value="UniProtKB-KW"/>
</dbReference>
<evidence type="ECO:0000313" key="12">
    <source>
        <dbReference type="EMBL" id="VDL97526.1"/>
    </source>
</evidence>
<gene>
    <name evidence="12" type="ORF">SSLN_LOCUS11141</name>
</gene>
<protein>
    <submittedName>
        <fullName evidence="14">Polynucleotide 5'-hydroxyl-kinase NOL9</fullName>
    </submittedName>
</protein>
<dbReference type="GO" id="GO:0051731">
    <property type="term" value="F:polynucleotide 5'-hydroxyl-kinase activity"/>
    <property type="evidence" value="ECO:0007669"/>
    <property type="project" value="InterPro"/>
</dbReference>
<dbReference type="InterPro" id="IPR045116">
    <property type="entry name" value="Clp1/Grc3"/>
</dbReference>
<feature type="region of interest" description="Disordered" evidence="9">
    <location>
        <begin position="714"/>
        <end position="734"/>
    </location>
</feature>
<dbReference type="Pfam" id="PF25467">
    <property type="entry name" value="NOL9_C"/>
    <property type="match status" value="1"/>
</dbReference>
<evidence type="ECO:0000256" key="6">
    <source>
        <dbReference type="ARBA" id="ARBA00022777"/>
    </source>
</evidence>
<keyword evidence="4" id="KW-0808">Transferase</keyword>
<reference evidence="14" key="1">
    <citation type="submission" date="2016-06" db="UniProtKB">
        <authorList>
            <consortium name="WormBaseParasite"/>
        </authorList>
    </citation>
    <scope>IDENTIFICATION</scope>
</reference>
<sequence length="734" mass="80832">MSHVDVSFAAGSCFIEASSHENRLWLCVLEPGSRWIIYGRVSVTYVLGDGALIFGAGLYSNELRTFDLFSPFTHTPLDLSVSLGSTILNQFPTDELQSRLSKVFGPESESLLLTVIEKLKGVTDKISPLSSVFLFKPLKSRVCDSIEEVRRFRDIFSIEPILKFSKSLAVAGARFALESASSLDDRSFLGFRESEEMKLSTSKVVFRATVDDTKPLRILLCGPKNVGKSTYMRYLVNRLVTSTTKEAVAVLDCDIGQTELTPAGMMSLTLISKPLLGPPFTHPLGNSSRRVRQCFFGDLTPATNPTFYVQCLQYVFDAYKQLELLNYPLLINTMGWTQGLGLTLLAEQISITKPNIILQLYQRGRQAHVKQNLPSMTVETVRSIRGWPSRDLSTESFDYELFLIPSAAQSSMGANGLPRGRFDFGAPDHRDLTFLGHLLSELADAPTSLPGSGPNGRPHLGHPASHLLDCIPYHVHLAHPLGRAESVKPSANKRSKNDEPSAEDLPLPADTDAATDSRTEKSTEDGVEIGLEEDDDDEEPWALAVHILHPPVGVFESKNRKSGEFAVNVSNSSLYDLSTIMACLNATVVALCEVPTELLIPPPSPDSLTLLSGLPVCECYGLAIVRAVNPDTGVIYLTTGVSTDVLPKVNALLRGRIDLPQALFVEQPVPRAAFSRPQSAPQLRQLMYPPYLGPQHSQGAGRTAVNQRRYYPRVQHHNYHRTSDVEHTPTRHLT</sequence>
<dbReference type="PANTHER" id="PTHR12755:SF3">
    <property type="entry name" value="POLYNUCLEOTIDE 5'-HYDROXYL-KINASE NOL9"/>
    <property type="match status" value="1"/>
</dbReference>
<keyword evidence="3" id="KW-0698">rRNA processing</keyword>
<dbReference type="InterPro" id="IPR027417">
    <property type="entry name" value="P-loop_NTPase"/>
</dbReference>
<evidence type="ECO:0000256" key="7">
    <source>
        <dbReference type="ARBA" id="ARBA00022840"/>
    </source>
</evidence>
<proteinExistence type="inferred from homology"/>
<feature type="compositionally biased region" description="Basic and acidic residues" evidence="9">
    <location>
        <begin position="721"/>
        <end position="734"/>
    </location>
</feature>
<evidence type="ECO:0000313" key="14">
    <source>
        <dbReference type="WBParaSite" id="SSLN_0001156801-mRNA-1"/>
    </source>
</evidence>
<accession>A0A183T3U3</accession>
<dbReference type="Pfam" id="PF16575">
    <property type="entry name" value="CLP1_P"/>
    <property type="match status" value="1"/>
</dbReference>
<dbReference type="STRING" id="70667.A0A183T3U3"/>
<evidence type="ECO:0000259" key="11">
    <source>
        <dbReference type="Pfam" id="PF25467"/>
    </source>
</evidence>
<dbReference type="InterPro" id="IPR057570">
    <property type="entry name" value="NOL9_C"/>
</dbReference>
<dbReference type="EMBL" id="UYSU01036323">
    <property type="protein sequence ID" value="VDL97526.1"/>
    <property type="molecule type" value="Genomic_DNA"/>
</dbReference>
<evidence type="ECO:0000256" key="8">
    <source>
        <dbReference type="ARBA" id="ARBA00023242"/>
    </source>
</evidence>
<evidence type="ECO:0000313" key="13">
    <source>
        <dbReference type="Proteomes" id="UP000275846"/>
    </source>
</evidence>
<evidence type="ECO:0000256" key="1">
    <source>
        <dbReference type="ARBA" id="ARBA00004604"/>
    </source>
</evidence>